<dbReference type="EMBL" id="CP056775">
    <property type="protein sequence ID" value="QRR02482.1"/>
    <property type="molecule type" value="Genomic_DNA"/>
</dbReference>
<evidence type="ECO:0008006" key="3">
    <source>
        <dbReference type="Google" id="ProtNLM"/>
    </source>
</evidence>
<dbReference type="PROSITE" id="PS51257">
    <property type="entry name" value="PROKAR_LIPOPROTEIN"/>
    <property type="match status" value="1"/>
</dbReference>
<accession>A0ABX7IAC1</accession>
<protein>
    <recommendedName>
        <fullName evidence="3">Lipocalin-like domain-containing protein</fullName>
    </recommendedName>
</protein>
<keyword evidence="2" id="KW-1185">Reference proteome</keyword>
<dbReference type="Proteomes" id="UP000612680">
    <property type="component" value="Chromosome"/>
</dbReference>
<proteinExistence type="predicted"/>
<gene>
    <name evidence="1" type="ORF">HWI92_16985</name>
</gene>
<sequence>MTRLLTSVLFLIALTACKKDSIAPVEEIAAIVGKWRIVKQQYNIADSTVTEAVPRGSSWVYVFRADGVLVNENGYKPCCIPEQYSLNGKEFKPEPANPAIFDPFCANVYCVSCPEMSITHTTPDTLVIETCSKDFKTFVREQ</sequence>
<reference evidence="1 2" key="1">
    <citation type="submission" date="2020-06" db="EMBL/GenBank/DDBJ databases">
        <title>Dyadobacter sandarakinus sp. nov., isolated from the soil of the Arctic Yellow River Station.</title>
        <authorList>
            <person name="Zhang Y."/>
            <person name="Peng F."/>
        </authorList>
    </citation>
    <scope>NUCLEOTIDE SEQUENCE [LARGE SCALE GENOMIC DNA]</scope>
    <source>
        <strain evidence="1 2">Q3-56</strain>
    </source>
</reference>
<evidence type="ECO:0000313" key="2">
    <source>
        <dbReference type="Proteomes" id="UP000612680"/>
    </source>
</evidence>
<evidence type="ECO:0000313" key="1">
    <source>
        <dbReference type="EMBL" id="QRR02482.1"/>
    </source>
</evidence>
<dbReference type="RefSeq" id="WP_204657478.1">
    <property type="nucleotide sequence ID" value="NZ_CP056775.1"/>
</dbReference>
<name>A0ABX7IAC1_9BACT</name>
<organism evidence="1 2">
    <name type="scientific">Dyadobacter sandarakinus</name>
    <dbReference type="NCBI Taxonomy" id="2747268"/>
    <lineage>
        <taxon>Bacteria</taxon>
        <taxon>Pseudomonadati</taxon>
        <taxon>Bacteroidota</taxon>
        <taxon>Cytophagia</taxon>
        <taxon>Cytophagales</taxon>
        <taxon>Spirosomataceae</taxon>
        <taxon>Dyadobacter</taxon>
    </lineage>
</organism>